<gene>
    <name evidence="1" type="ORF">N5A56_001410</name>
</gene>
<comment type="caution">
    <text evidence="1">The sequence shown here is derived from an EMBL/GenBank/DDBJ whole genome shotgun (WGS) entry which is preliminary data.</text>
</comment>
<organism evidence="1 2">
    <name type="scientific">Polaribacter ponticola</name>
    <dbReference type="NCBI Taxonomy" id="2978475"/>
    <lineage>
        <taxon>Bacteria</taxon>
        <taxon>Pseudomonadati</taxon>
        <taxon>Bacteroidota</taxon>
        <taxon>Flavobacteriia</taxon>
        <taxon>Flavobacteriales</taxon>
        <taxon>Flavobacteriaceae</taxon>
    </lineage>
</organism>
<protein>
    <recommendedName>
        <fullName evidence="3">DUF4154 domain-containing protein</fullName>
    </recommendedName>
</protein>
<keyword evidence="2" id="KW-1185">Reference proteome</keyword>
<evidence type="ECO:0008006" key="3">
    <source>
        <dbReference type="Google" id="ProtNLM"/>
    </source>
</evidence>
<reference evidence="1" key="1">
    <citation type="submission" date="2023-02" db="EMBL/GenBank/DDBJ databases">
        <title>Polaribacter ponticola sp. nov., isolated from seawater.</title>
        <authorList>
            <person name="Baek J.H."/>
            <person name="Kim J.M."/>
            <person name="Choi D.G."/>
            <person name="Jeon C.O."/>
        </authorList>
    </citation>
    <scope>NUCLEOTIDE SEQUENCE</scope>
    <source>
        <strain evidence="1">MSW5</strain>
    </source>
</reference>
<evidence type="ECO:0000313" key="1">
    <source>
        <dbReference type="EMBL" id="MDD7913175.1"/>
    </source>
</evidence>
<dbReference type="RefSeq" id="WP_265724107.1">
    <property type="nucleotide sequence ID" value="NZ_JAOSLC020000002.1"/>
</dbReference>
<evidence type="ECO:0000313" key="2">
    <source>
        <dbReference type="Proteomes" id="UP001151478"/>
    </source>
</evidence>
<accession>A0ABT5S4Z3</accession>
<proteinExistence type="predicted"/>
<dbReference type="Proteomes" id="UP001151478">
    <property type="component" value="Unassembled WGS sequence"/>
</dbReference>
<name>A0ABT5S4Z3_9FLAO</name>
<dbReference type="EMBL" id="JAOSLC020000002">
    <property type="protein sequence ID" value="MDD7913175.1"/>
    <property type="molecule type" value="Genomic_DNA"/>
</dbReference>
<sequence length="160" mass="18451">MKALKKLIVLFIILIGIFSFSKKEHVKIKSSLNLEKIDVINLLSNSQFECRPSSELSFYIETKLIKKSRGYNTIDTSVFVLDLISDEYNLLAKEEIIVPFHKDSFINYESKDNIVITATLINGDKVLRSDSKTAYSLSQLLKYDVIYSRYLRSVNRLLKS</sequence>